<evidence type="ECO:0000256" key="1">
    <source>
        <dbReference type="SAM" id="MobiDB-lite"/>
    </source>
</evidence>
<feature type="compositionally biased region" description="Polar residues" evidence="1">
    <location>
        <begin position="49"/>
        <end position="60"/>
    </location>
</feature>
<name>A0A8S2CTL5_9BILA</name>
<feature type="compositionally biased region" description="Basic and acidic residues" evidence="1">
    <location>
        <begin position="149"/>
        <end position="163"/>
    </location>
</feature>
<evidence type="ECO:0000313" key="2">
    <source>
        <dbReference type="EMBL" id="CAF0729754.1"/>
    </source>
</evidence>
<dbReference type="AlphaFoldDB" id="A0A8S2CTL5"/>
<feature type="compositionally biased region" description="Polar residues" evidence="1">
    <location>
        <begin position="118"/>
        <end position="128"/>
    </location>
</feature>
<accession>A0A8S2CTL5</accession>
<protein>
    <submittedName>
        <fullName evidence="2">Uncharacterized protein</fullName>
    </submittedName>
</protein>
<feature type="region of interest" description="Disordered" evidence="1">
    <location>
        <begin position="1"/>
        <end position="218"/>
    </location>
</feature>
<reference evidence="2" key="1">
    <citation type="submission" date="2021-02" db="EMBL/GenBank/DDBJ databases">
        <authorList>
            <person name="Nowell W R."/>
        </authorList>
    </citation>
    <scope>NUCLEOTIDE SEQUENCE</scope>
</reference>
<sequence>MGCSPGKQDVSRGQTPIVRKESEVPQATETTRSDILHQTKNDGSRETSRASNTSRQSQQSSDHENYEEDEDPDERLASRNLENGLINPSRHPSRSSHSGNRTHTSDLPHDNGRESETKGQSSPSTVNPKSALDHTHDDENGRMLAKSRSSGENDNGRQSETKTHSSHSTVNPKSAGRRDDVQTTPKQSRPPTSRREGTSKQENPNYDGTETDDIPHGRCSRCAHCARIRENEKKKIVKAGFIIDKLEDPPTVVIDMDQYDVDGYKKQQRNNSNGRTTVLDGDIEKYLQRVIETPFTSTPLPPKYEASRTPYPEYDVLQRREIRLNKPYTTTLFLD</sequence>
<evidence type="ECO:0000313" key="4">
    <source>
        <dbReference type="Proteomes" id="UP000677228"/>
    </source>
</evidence>
<proteinExistence type="predicted"/>
<organism evidence="2 4">
    <name type="scientific">Didymodactylos carnosus</name>
    <dbReference type="NCBI Taxonomy" id="1234261"/>
    <lineage>
        <taxon>Eukaryota</taxon>
        <taxon>Metazoa</taxon>
        <taxon>Spiralia</taxon>
        <taxon>Gnathifera</taxon>
        <taxon>Rotifera</taxon>
        <taxon>Eurotatoria</taxon>
        <taxon>Bdelloidea</taxon>
        <taxon>Philodinida</taxon>
        <taxon>Philodinidae</taxon>
        <taxon>Didymodactylos</taxon>
    </lineage>
</organism>
<dbReference type="Proteomes" id="UP000677228">
    <property type="component" value="Unassembled WGS sequence"/>
</dbReference>
<evidence type="ECO:0000313" key="3">
    <source>
        <dbReference type="EMBL" id="CAF3504725.1"/>
    </source>
</evidence>
<comment type="caution">
    <text evidence="2">The sequence shown here is derived from an EMBL/GenBank/DDBJ whole genome shotgun (WGS) entry which is preliminary data.</text>
</comment>
<feature type="compositionally biased region" description="Basic and acidic residues" evidence="1">
    <location>
        <begin position="131"/>
        <end position="141"/>
    </location>
</feature>
<dbReference type="EMBL" id="CAJOBA010000107">
    <property type="protein sequence ID" value="CAF3504725.1"/>
    <property type="molecule type" value="Genomic_DNA"/>
</dbReference>
<dbReference type="EMBL" id="CAJNOK010000107">
    <property type="protein sequence ID" value="CAF0729754.1"/>
    <property type="molecule type" value="Genomic_DNA"/>
</dbReference>
<gene>
    <name evidence="2" type="ORF">OVA965_LOCUS712</name>
    <name evidence="3" type="ORF">TMI583_LOCUS712</name>
</gene>
<feature type="compositionally biased region" description="Basic and acidic residues" evidence="1">
    <location>
        <begin position="103"/>
        <end position="117"/>
    </location>
</feature>
<feature type="compositionally biased region" description="Polar residues" evidence="1">
    <location>
        <begin position="182"/>
        <end position="191"/>
    </location>
</feature>
<dbReference type="Proteomes" id="UP000682733">
    <property type="component" value="Unassembled WGS sequence"/>
</dbReference>
<feature type="compositionally biased region" description="Basic and acidic residues" evidence="1">
    <location>
        <begin position="31"/>
        <end position="48"/>
    </location>
</feature>